<evidence type="ECO:0000256" key="3">
    <source>
        <dbReference type="ARBA" id="ARBA00023163"/>
    </source>
</evidence>
<dbReference type="Gene3D" id="1.10.10.60">
    <property type="entry name" value="Homeodomain-like"/>
    <property type="match status" value="1"/>
</dbReference>
<dbReference type="RefSeq" id="WP_308896676.1">
    <property type="nucleotide sequence ID" value="NZ_CP133218.1"/>
</dbReference>
<dbReference type="InterPro" id="IPR035418">
    <property type="entry name" value="AraC-bd_2"/>
</dbReference>
<name>A0ABY9MTD5_9GAMM</name>
<dbReference type="SUPFAM" id="SSF46689">
    <property type="entry name" value="Homeodomain-like"/>
    <property type="match status" value="2"/>
</dbReference>
<dbReference type="Pfam" id="PF12833">
    <property type="entry name" value="HTH_18"/>
    <property type="match status" value="1"/>
</dbReference>
<keyword evidence="3" id="KW-0804">Transcription</keyword>
<proteinExistence type="predicted"/>
<keyword evidence="1" id="KW-0805">Transcription regulation</keyword>
<keyword evidence="6" id="KW-1185">Reference proteome</keyword>
<dbReference type="EMBL" id="CP133218">
    <property type="protein sequence ID" value="WML91768.1"/>
    <property type="molecule type" value="Genomic_DNA"/>
</dbReference>
<sequence length="338" mass="37942">MGFINGLFDSILRTFLRMDLLVETVDLAKLQATLNTVMENLSIQLSANAPAGNFCVRRLPFSASQLLYMNYSEAIRVKSAALKSVLIVFPVAGGLTQRLNGMDIKVLPGDALVVSPGDRLNMQWLKKTEAFLIHVPDCILFRYWVDYFDGNAFFSVRFSPVLSCVKYPGRNICKLIADIMIEMGDVNSLISRGIALDAVENRLILTLLDSLRMNHPEETGMCAESVKPIYIKRVLQYIMENERENISMADLATVAGVSPRTLQLGFDRVYGIPPMSYVRRYKLVKVRHVLKTLITDNVVIGDIAAKWGFFHSSNFARNYKELFGECPSATVNKRLAVL</sequence>
<dbReference type="Proteomes" id="UP001236657">
    <property type="component" value="Chromosome"/>
</dbReference>
<evidence type="ECO:0000313" key="5">
    <source>
        <dbReference type="EMBL" id="WML91768.1"/>
    </source>
</evidence>
<evidence type="ECO:0000256" key="1">
    <source>
        <dbReference type="ARBA" id="ARBA00023015"/>
    </source>
</evidence>
<dbReference type="Pfam" id="PF14525">
    <property type="entry name" value="AraC_binding_2"/>
    <property type="match status" value="1"/>
</dbReference>
<accession>A0ABY9MTD5</accession>
<dbReference type="InterPro" id="IPR018060">
    <property type="entry name" value="HTH_AraC"/>
</dbReference>
<dbReference type="InterPro" id="IPR009057">
    <property type="entry name" value="Homeodomain-like_sf"/>
</dbReference>
<evidence type="ECO:0000256" key="2">
    <source>
        <dbReference type="ARBA" id="ARBA00023125"/>
    </source>
</evidence>
<dbReference type="PANTHER" id="PTHR46796:SF12">
    <property type="entry name" value="HTH-TYPE DNA-BINDING TRANSCRIPTIONAL ACTIVATOR EUTR"/>
    <property type="match status" value="1"/>
</dbReference>
<dbReference type="PROSITE" id="PS01124">
    <property type="entry name" value="HTH_ARAC_FAMILY_2"/>
    <property type="match status" value="1"/>
</dbReference>
<dbReference type="SMART" id="SM00342">
    <property type="entry name" value="HTH_ARAC"/>
    <property type="match status" value="1"/>
</dbReference>
<feature type="domain" description="HTH araC/xylS-type" evidence="4">
    <location>
        <begin position="232"/>
        <end position="333"/>
    </location>
</feature>
<evidence type="ECO:0000259" key="4">
    <source>
        <dbReference type="PROSITE" id="PS01124"/>
    </source>
</evidence>
<organism evidence="5 6">
    <name type="scientific">Thiothrix lacustris</name>
    <dbReference type="NCBI Taxonomy" id="525917"/>
    <lineage>
        <taxon>Bacteria</taxon>
        <taxon>Pseudomonadati</taxon>
        <taxon>Pseudomonadota</taxon>
        <taxon>Gammaproteobacteria</taxon>
        <taxon>Thiotrichales</taxon>
        <taxon>Thiotrichaceae</taxon>
        <taxon>Thiothrix</taxon>
    </lineage>
</organism>
<dbReference type="InterPro" id="IPR050204">
    <property type="entry name" value="AraC_XylS_family_regulators"/>
</dbReference>
<evidence type="ECO:0000313" key="6">
    <source>
        <dbReference type="Proteomes" id="UP001236657"/>
    </source>
</evidence>
<protein>
    <submittedName>
        <fullName evidence="5">AraC family transcriptional regulator</fullName>
    </submittedName>
</protein>
<dbReference type="PANTHER" id="PTHR46796">
    <property type="entry name" value="HTH-TYPE TRANSCRIPTIONAL ACTIVATOR RHAS-RELATED"/>
    <property type="match status" value="1"/>
</dbReference>
<reference evidence="5 6" key="1">
    <citation type="submission" date="2023-08" db="EMBL/GenBank/DDBJ databases">
        <title>New molecular markers tilS and rpoB for phylogenetic and monitoring studies of the genus Thiothrix biodiversity.</title>
        <authorList>
            <person name="Ravin N.V."/>
            <person name="Smolyakov D."/>
            <person name="Markov N.D."/>
            <person name="Beletsky A.V."/>
            <person name="Mardanov A.V."/>
            <person name="Rudenko T.S."/>
            <person name="Grabovich M.Y."/>
        </authorList>
    </citation>
    <scope>NUCLEOTIDE SEQUENCE [LARGE SCALE GENOMIC DNA]</scope>
    <source>
        <strain evidence="5 6">MK1</strain>
    </source>
</reference>
<gene>
    <name evidence="5" type="ORF">RCF98_05375</name>
</gene>
<keyword evidence="2" id="KW-0238">DNA-binding</keyword>